<evidence type="ECO:0000313" key="3">
    <source>
        <dbReference type="Proteomes" id="UP001148838"/>
    </source>
</evidence>
<keyword evidence="3" id="KW-1185">Reference proteome</keyword>
<feature type="region of interest" description="Disordered" evidence="1">
    <location>
        <begin position="111"/>
        <end position="135"/>
    </location>
</feature>
<gene>
    <name evidence="2" type="ORF">ANN_16921</name>
</gene>
<sequence>MAGLCEGGNEPFLKYEASTESYPAFARIGLRENPGKNLNQVTCPDRDSNPGHLVSQPDALTVTPQVCTHTSRLRRLPTDPELRSCESSIPVWADYLVGFFPRFFPTIGRMSAREGPRPSSRLLASRPHAEAEVDDHPTRMAVSCGYPTAKSHMVSGRMIWVAILLYHDDQSIHGIAGSRSPSLLHQNEVVRHPVAISTANRKTRAVFNVANEKDRLRHESESRDYHDAVMAILTNQLTATIAHDVGPAKLEIVVRITGPLRCRSTHKFLPSLWSSVPEGDILQLPSISGGRLLYPQAMPW</sequence>
<reference evidence="2 3" key="1">
    <citation type="journal article" date="2022" name="Allergy">
        <title>Genome assembly and annotation of Periplaneta americana reveal a comprehensive cockroach allergen profile.</title>
        <authorList>
            <person name="Wang L."/>
            <person name="Xiong Q."/>
            <person name="Saelim N."/>
            <person name="Wang L."/>
            <person name="Nong W."/>
            <person name="Wan A.T."/>
            <person name="Shi M."/>
            <person name="Liu X."/>
            <person name="Cao Q."/>
            <person name="Hui J.H.L."/>
            <person name="Sookrung N."/>
            <person name="Leung T.F."/>
            <person name="Tungtrongchitr A."/>
            <person name="Tsui S.K.W."/>
        </authorList>
    </citation>
    <scope>NUCLEOTIDE SEQUENCE [LARGE SCALE GENOMIC DNA]</scope>
    <source>
        <strain evidence="2">PWHHKU_190912</strain>
    </source>
</reference>
<protein>
    <submittedName>
        <fullName evidence="2">Uncharacterized protein</fullName>
    </submittedName>
</protein>
<name>A0ABQ8SSK0_PERAM</name>
<proteinExistence type="predicted"/>
<organism evidence="2 3">
    <name type="scientific">Periplaneta americana</name>
    <name type="common">American cockroach</name>
    <name type="synonym">Blatta americana</name>
    <dbReference type="NCBI Taxonomy" id="6978"/>
    <lineage>
        <taxon>Eukaryota</taxon>
        <taxon>Metazoa</taxon>
        <taxon>Ecdysozoa</taxon>
        <taxon>Arthropoda</taxon>
        <taxon>Hexapoda</taxon>
        <taxon>Insecta</taxon>
        <taxon>Pterygota</taxon>
        <taxon>Neoptera</taxon>
        <taxon>Polyneoptera</taxon>
        <taxon>Dictyoptera</taxon>
        <taxon>Blattodea</taxon>
        <taxon>Blattoidea</taxon>
        <taxon>Blattidae</taxon>
        <taxon>Blattinae</taxon>
        <taxon>Periplaneta</taxon>
    </lineage>
</organism>
<dbReference type="EMBL" id="JAJSOF020000021">
    <property type="protein sequence ID" value="KAJ4436789.1"/>
    <property type="molecule type" value="Genomic_DNA"/>
</dbReference>
<evidence type="ECO:0000313" key="2">
    <source>
        <dbReference type="EMBL" id="KAJ4436789.1"/>
    </source>
</evidence>
<comment type="caution">
    <text evidence="2">The sequence shown here is derived from an EMBL/GenBank/DDBJ whole genome shotgun (WGS) entry which is preliminary data.</text>
</comment>
<accession>A0ABQ8SSK0</accession>
<dbReference type="Proteomes" id="UP001148838">
    <property type="component" value="Unassembled WGS sequence"/>
</dbReference>
<evidence type="ECO:0000256" key="1">
    <source>
        <dbReference type="SAM" id="MobiDB-lite"/>
    </source>
</evidence>